<evidence type="ECO:0000256" key="1">
    <source>
        <dbReference type="SAM" id="MobiDB-lite"/>
    </source>
</evidence>
<keyword evidence="3" id="KW-1185">Reference proteome</keyword>
<feature type="region of interest" description="Disordered" evidence="1">
    <location>
        <begin position="1"/>
        <end position="23"/>
    </location>
</feature>
<feature type="region of interest" description="Disordered" evidence="1">
    <location>
        <begin position="646"/>
        <end position="673"/>
    </location>
</feature>
<proteinExistence type="predicted"/>
<feature type="compositionally biased region" description="Polar residues" evidence="1">
    <location>
        <begin position="907"/>
        <end position="919"/>
    </location>
</feature>
<dbReference type="Proteomes" id="UP001642464">
    <property type="component" value="Unassembled WGS sequence"/>
</dbReference>
<feature type="region of interest" description="Disordered" evidence="1">
    <location>
        <begin position="906"/>
        <end position="941"/>
    </location>
</feature>
<organism evidence="2 3">
    <name type="scientific">Durusdinium trenchii</name>
    <dbReference type="NCBI Taxonomy" id="1381693"/>
    <lineage>
        <taxon>Eukaryota</taxon>
        <taxon>Sar</taxon>
        <taxon>Alveolata</taxon>
        <taxon>Dinophyceae</taxon>
        <taxon>Suessiales</taxon>
        <taxon>Symbiodiniaceae</taxon>
        <taxon>Durusdinium</taxon>
    </lineage>
</organism>
<feature type="compositionally biased region" description="Polar residues" evidence="1">
    <location>
        <begin position="705"/>
        <end position="715"/>
    </location>
</feature>
<evidence type="ECO:0000313" key="2">
    <source>
        <dbReference type="EMBL" id="CAK9050067.1"/>
    </source>
</evidence>
<reference evidence="2 3" key="1">
    <citation type="submission" date="2024-02" db="EMBL/GenBank/DDBJ databases">
        <authorList>
            <person name="Chen Y."/>
            <person name="Shah S."/>
            <person name="Dougan E. K."/>
            <person name="Thang M."/>
            <person name="Chan C."/>
        </authorList>
    </citation>
    <scope>NUCLEOTIDE SEQUENCE [LARGE SCALE GENOMIC DNA]</scope>
</reference>
<dbReference type="EMBL" id="CAXAMM010021502">
    <property type="protein sequence ID" value="CAK9050067.1"/>
    <property type="molecule type" value="Genomic_DNA"/>
</dbReference>
<evidence type="ECO:0000313" key="3">
    <source>
        <dbReference type="Proteomes" id="UP001642464"/>
    </source>
</evidence>
<protein>
    <submittedName>
        <fullName evidence="2">Copia protein</fullName>
    </submittedName>
</protein>
<sequence length="1045" mass="116910">MASSSDQGLKRFGGEEEDPGKQLKKWRTWALAKMMTFKDFKKESRGPWLLTLLDGKAWDAVEHLSLTELATADGERMLWETLSDRFPEKEQHDVMGEVLGDVFGLVAAEGESMKVWTARVKETFDICKRKASVEFPPAARGWVALHCAGLNEEQKAIVKAKTHGSLDHDAVSAAFFVREDALPAEEEDNQFQDVEAFLADHDVEPSFHDDLVLSESEAAEALAVSWKERRKEIAKVTDMITNEAGQLLVHILPYPPNKPSAPAATPQIEPKVKAKSIELDSKGWDLEDPRIQEKVDRMLDEAAPALLVVCPECKHRGGWDHLNRRFRTPLEQARLIQKSRRQIRFCVQQVHKQIKRGGDFIWEHPLGSEIWEEPLVKPLKRKYGLKRVDMCAYGLKCPDSQLPILKPTGLLMSTSAESDLSHIRTCPGCAKHRPIAGKLRSGQNVSSFCAEYTTQFVESMLKLFVSEPSQSGMDTEALLSELDVSCLAAEPIAAEPVAAEMAGANEEEEQSVSGESHENVKRALKRLHTNLGHPSNKDLVRILKHSKASETAIRLAQDFSCPVCQNHVQPSSALPAKSSRQWTFNDRIGMDVKYLPGWKPNQLVPCVSIVDYATSLQVMAPIFERESAEVLKGVLRDSWISWAGPAQSRTEDYGPIRRIRHSEKSPPQYLSRPPVMAQDDFAEMMHEVIPSLIERHLQDHGPSTEVESTVSPRGTSSKREASQDPSADSPPPRKLKTGDEDDMLLSEALSADVTRHDKLNGRTLIETLTAAFLQKRQQKEIKAYGNEPDMQQKIDESKTGEWETLEGKNAVRVWRGAQAEEIRRRFPDRFIGSRFVAINKQDEDGARIKSITDCKSLFDNLTSVKDEVGAELDAAFEPSSYGSMHDGSKRRLCSNESARDHGFEMVNASSGPMPSSTTVHHAMGMSEKHQKPIPPGKASGKEKAVVLPNGISSLTEWGATICTLPKVKSQHLRYHEMLTMSHESKDMCSYLQWVRTSGISSAKVQDLKSYNVLYGGNEFHARPFVKQCDLSWHADRSRILRFLGV</sequence>
<comment type="caution">
    <text evidence="2">The sequence shown here is derived from an EMBL/GenBank/DDBJ whole genome shotgun (WGS) entry which is preliminary data.</text>
</comment>
<accession>A0ABP0MF05</accession>
<gene>
    <name evidence="2" type="ORF">SCF082_LOCUS27656</name>
</gene>
<name>A0ABP0MF05_9DINO</name>
<feature type="region of interest" description="Disordered" evidence="1">
    <location>
        <begin position="696"/>
        <end position="741"/>
    </location>
</feature>